<keyword evidence="4" id="KW-1185">Reference proteome</keyword>
<feature type="domain" description="Lcl C-terminal" evidence="2">
    <location>
        <begin position="260"/>
        <end position="394"/>
    </location>
</feature>
<name>A0A5K7Z421_9BACT</name>
<evidence type="ECO:0000313" key="3">
    <source>
        <dbReference type="EMBL" id="BBO71367.1"/>
    </source>
</evidence>
<gene>
    <name evidence="3" type="ORF">DSCA_52970</name>
</gene>
<feature type="signal peptide" evidence="1">
    <location>
        <begin position="1"/>
        <end position="27"/>
    </location>
</feature>
<dbReference type="KEGG" id="dalk:DSCA_52970"/>
<sequence>MSRSFPRFFLVLLLVVFVSTITGTAVAGRAALPRTGQTQCYGSNGSLVACTGSAQDGELQAGQEWPAPRFVENPDGTLTDKLTGLTWLKDANCLGTHYQADYGNHDTVTWEQALGFVAGVNSGMYSLCGAGHTDWRLPNVLELESLWQDGAANAGWLESQGFANVGGGYWSSTTSSLYPDGCNAIFVDLEFGQIANVDKSSYGTVLLVRGGQLDGTPDKNFPANVWRTGQTASWHAGDDGAIRAGVAWPTPRFTDNGDGSVTDNLSGLVWFKDANCIANHYPEVDADGLVDWSSGLAFVAGINDGTYGQCGAGKTDWRLPNRKEMLSLIDFSHYNPALPSGHPFLNVGLASPAEYWTATTKLLSTDKAWETWIRAGDTGASDKEASTRYVWPVRGESRVTPQPTNLAPGYLLLLDD</sequence>
<evidence type="ECO:0000313" key="4">
    <source>
        <dbReference type="Proteomes" id="UP000427906"/>
    </source>
</evidence>
<dbReference type="AlphaFoldDB" id="A0A5K7Z421"/>
<proteinExistence type="predicted"/>
<dbReference type="EMBL" id="AP021874">
    <property type="protein sequence ID" value="BBO71367.1"/>
    <property type="molecule type" value="Genomic_DNA"/>
</dbReference>
<organism evidence="3 4">
    <name type="scientific">Desulfosarcina alkanivorans</name>
    <dbReference type="NCBI Taxonomy" id="571177"/>
    <lineage>
        <taxon>Bacteria</taxon>
        <taxon>Pseudomonadati</taxon>
        <taxon>Thermodesulfobacteriota</taxon>
        <taxon>Desulfobacteria</taxon>
        <taxon>Desulfobacterales</taxon>
        <taxon>Desulfosarcinaceae</taxon>
        <taxon>Desulfosarcina</taxon>
    </lineage>
</organism>
<feature type="chain" id="PRO_5024343979" description="Lcl C-terminal domain-containing protein" evidence="1">
    <location>
        <begin position="28"/>
        <end position="416"/>
    </location>
</feature>
<dbReference type="InterPro" id="IPR011460">
    <property type="entry name" value="Lcl_C"/>
</dbReference>
<dbReference type="Pfam" id="PF07603">
    <property type="entry name" value="Lcl_C"/>
    <property type="match status" value="2"/>
</dbReference>
<dbReference type="Proteomes" id="UP000427906">
    <property type="component" value="Chromosome"/>
</dbReference>
<dbReference type="PANTHER" id="PTHR35812">
    <property type="entry name" value="LIPOPROTEIN"/>
    <property type="match status" value="1"/>
</dbReference>
<keyword evidence="1" id="KW-0732">Signal</keyword>
<evidence type="ECO:0000256" key="1">
    <source>
        <dbReference type="SAM" id="SignalP"/>
    </source>
</evidence>
<protein>
    <recommendedName>
        <fullName evidence="2">Lcl C-terminal domain-containing protein</fullName>
    </recommendedName>
</protein>
<accession>A0A5K7Z421</accession>
<reference evidence="3 4" key="1">
    <citation type="submission" date="2019-11" db="EMBL/GenBank/DDBJ databases">
        <title>Comparative genomics of hydrocarbon-degrading Desulfosarcina strains.</title>
        <authorList>
            <person name="Watanabe M."/>
            <person name="Kojima H."/>
            <person name="Fukui M."/>
        </authorList>
    </citation>
    <scope>NUCLEOTIDE SEQUENCE [LARGE SCALE GENOMIC DNA]</scope>
    <source>
        <strain evidence="3 4">PL12</strain>
    </source>
</reference>
<evidence type="ECO:0000259" key="2">
    <source>
        <dbReference type="Pfam" id="PF07603"/>
    </source>
</evidence>
<feature type="domain" description="Lcl C-terminal" evidence="2">
    <location>
        <begin position="76"/>
        <end position="209"/>
    </location>
</feature>
<dbReference type="PANTHER" id="PTHR35812:SF1">
    <property type="entry name" value="LIPOPROTEIN"/>
    <property type="match status" value="1"/>
</dbReference>